<organism evidence="3 4">
    <name type="scientific">Gordonia otitidis (strain DSM 44809 / CCUG 52243 / JCM 12355 / NBRC 100426 / IFM 10032)</name>
    <dbReference type="NCBI Taxonomy" id="1108044"/>
    <lineage>
        <taxon>Bacteria</taxon>
        <taxon>Bacillati</taxon>
        <taxon>Actinomycetota</taxon>
        <taxon>Actinomycetes</taxon>
        <taxon>Mycobacteriales</taxon>
        <taxon>Gordoniaceae</taxon>
        <taxon>Gordonia</taxon>
    </lineage>
</organism>
<dbReference type="FunFam" id="3.40.50.720:FF:000084">
    <property type="entry name" value="Short-chain dehydrogenase reductase"/>
    <property type="match status" value="1"/>
</dbReference>
<comment type="caution">
    <text evidence="3">The sequence shown here is derived from an EMBL/GenBank/DDBJ whole genome shotgun (WGS) entry which is preliminary data.</text>
</comment>
<sequence length="281" mass="28609">MTMTGLKGRVAVVTGAAGGLGRAAAVRLADEGVHIVAVDLDEAAAREVASALSTDSIGVGADVTTESGVDSYLAAALDRFDAVDFHFLNAGIAGSTAPLVDVSVDEWDAVMAVNLRGPFLGVRGAFREFHKTGGHGAIVVTSSIAGLRGSNDLLAYTTSKHGVIGLVHGAAVYGGPIGVRVNGIAPGIVPTQIFGPAGRDDMIRRAGTSPLRRPGRPEEIAGSVAYLFSDDATYVTGEILSVDGGANIQNTNRNAGGAGLWDVSVTDLDLLHRHGAAASSR</sequence>
<protein>
    <submittedName>
        <fullName evidence="3">Oxidoreductase</fullName>
    </submittedName>
</protein>
<evidence type="ECO:0000256" key="1">
    <source>
        <dbReference type="ARBA" id="ARBA00006484"/>
    </source>
</evidence>
<proteinExistence type="inferred from homology"/>
<dbReference type="Proteomes" id="UP000005038">
    <property type="component" value="Unassembled WGS sequence"/>
</dbReference>
<keyword evidence="4" id="KW-1185">Reference proteome</keyword>
<evidence type="ECO:0000313" key="4">
    <source>
        <dbReference type="Proteomes" id="UP000005038"/>
    </source>
</evidence>
<dbReference type="InterPro" id="IPR020904">
    <property type="entry name" value="Sc_DH/Rdtase_CS"/>
</dbReference>
<evidence type="ECO:0000313" key="3">
    <source>
        <dbReference type="EMBL" id="GAB33588.1"/>
    </source>
</evidence>
<reference evidence="3" key="1">
    <citation type="submission" date="2012-02" db="EMBL/GenBank/DDBJ databases">
        <title>Whole genome shotgun sequence of Gordonia otitidis NBRC 100426.</title>
        <authorList>
            <person name="Yoshida I."/>
            <person name="Hosoyama A."/>
            <person name="Tsuchikane K."/>
            <person name="Katsumata H."/>
            <person name="Yamazaki S."/>
            <person name="Fujita N."/>
        </authorList>
    </citation>
    <scope>NUCLEOTIDE SEQUENCE [LARGE SCALE GENOMIC DNA]</scope>
    <source>
        <strain evidence="3">NBRC 100426</strain>
    </source>
</reference>
<dbReference type="PRINTS" id="PR00081">
    <property type="entry name" value="GDHRDH"/>
</dbReference>
<dbReference type="CDD" id="cd05233">
    <property type="entry name" value="SDR_c"/>
    <property type="match status" value="1"/>
</dbReference>
<dbReference type="PANTHER" id="PTHR24321">
    <property type="entry name" value="DEHYDROGENASES, SHORT CHAIN"/>
    <property type="match status" value="1"/>
</dbReference>
<name>H5TJD0_GORO1</name>
<gene>
    <name evidence="3" type="ORF">GOOTI_073_00040</name>
</gene>
<dbReference type="EMBL" id="BAFB01000073">
    <property type="protein sequence ID" value="GAB33588.1"/>
    <property type="molecule type" value="Genomic_DNA"/>
</dbReference>
<dbReference type="InterPro" id="IPR036291">
    <property type="entry name" value="NAD(P)-bd_dom_sf"/>
</dbReference>
<keyword evidence="2" id="KW-0560">Oxidoreductase</keyword>
<dbReference type="OrthoDB" id="7064009at2"/>
<evidence type="ECO:0000256" key="2">
    <source>
        <dbReference type="ARBA" id="ARBA00023002"/>
    </source>
</evidence>
<dbReference type="Pfam" id="PF13561">
    <property type="entry name" value="adh_short_C2"/>
    <property type="match status" value="1"/>
</dbReference>
<dbReference type="AlphaFoldDB" id="H5TJD0"/>
<dbReference type="Gene3D" id="3.40.50.720">
    <property type="entry name" value="NAD(P)-binding Rossmann-like Domain"/>
    <property type="match status" value="1"/>
</dbReference>
<dbReference type="PROSITE" id="PS00061">
    <property type="entry name" value="ADH_SHORT"/>
    <property type="match status" value="1"/>
</dbReference>
<dbReference type="GO" id="GO:0016491">
    <property type="term" value="F:oxidoreductase activity"/>
    <property type="evidence" value="ECO:0007669"/>
    <property type="project" value="UniProtKB-KW"/>
</dbReference>
<comment type="similarity">
    <text evidence="1">Belongs to the short-chain dehydrogenases/reductases (SDR) family.</text>
</comment>
<dbReference type="STRING" id="1108044.GOOTI_073_00040"/>
<dbReference type="InterPro" id="IPR002347">
    <property type="entry name" value="SDR_fam"/>
</dbReference>
<dbReference type="SUPFAM" id="SSF51735">
    <property type="entry name" value="NAD(P)-binding Rossmann-fold domains"/>
    <property type="match status" value="1"/>
</dbReference>
<accession>H5TJD0</accession>
<dbReference type="PANTHER" id="PTHR24321:SF8">
    <property type="entry name" value="ESTRADIOL 17-BETA-DEHYDROGENASE 8-RELATED"/>
    <property type="match status" value="1"/>
</dbReference>